<evidence type="ECO:0000256" key="1">
    <source>
        <dbReference type="SAM" id="MobiDB-lite"/>
    </source>
</evidence>
<comment type="caution">
    <text evidence="2">The sequence shown here is derived from an EMBL/GenBank/DDBJ whole genome shotgun (WGS) entry which is preliminary data.</text>
</comment>
<feature type="region of interest" description="Disordered" evidence="1">
    <location>
        <begin position="1"/>
        <end position="30"/>
    </location>
</feature>
<protein>
    <submittedName>
        <fullName evidence="2">Uncharacterized protein</fullName>
    </submittedName>
</protein>
<accession>A0A4C1XJ41</accession>
<dbReference type="Proteomes" id="UP000299102">
    <property type="component" value="Unassembled WGS sequence"/>
</dbReference>
<evidence type="ECO:0000313" key="2">
    <source>
        <dbReference type="EMBL" id="GBP63140.1"/>
    </source>
</evidence>
<organism evidence="2 3">
    <name type="scientific">Eumeta variegata</name>
    <name type="common">Bagworm moth</name>
    <name type="synonym">Eumeta japonica</name>
    <dbReference type="NCBI Taxonomy" id="151549"/>
    <lineage>
        <taxon>Eukaryota</taxon>
        <taxon>Metazoa</taxon>
        <taxon>Ecdysozoa</taxon>
        <taxon>Arthropoda</taxon>
        <taxon>Hexapoda</taxon>
        <taxon>Insecta</taxon>
        <taxon>Pterygota</taxon>
        <taxon>Neoptera</taxon>
        <taxon>Endopterygota</taxon>
        <taxon>Lepidoptera</taxon>
        <taxon>Glossata</taxon>
        <taxon>Ditrysia</taxon>
        <taxon>Tineoidea</taxon>
        <taxon>Psychidae</taxon>
        <taxon>Oiketicinae</taxon>
        <taxon>Eumeta</taxon>
    </lineage>
</organism>
<reference evidence="2 3" key="1">
    <citation type="journal article" date="2019" name="Commun. Biol.">
        <title>The bagworm genome reveals a unique fibroin gene that provides high tensile strength.</title>
        <authorList>
            <person name="Kono N."/>
            <person name="Nakamura H."/>
            <person name="Ohtoshi R."/>
            <person name="Tomita M."/>
            <person name="Numata K."/>
            <person name="Arakawa K."/>
        </authorList>
    </citation>
    <scope>NUCLEOTIDE SEQUENCE [LARGE SCALE GENOMIC DNA]</scope>
</reference>
<name>A0A4C1XJ41_EUMVA</name>
<dbReference type="EMBL" id="BGZK01000860">
    <property type="protein sequence ID" value="GBP63140.1"/>
    <property type="molecule type" value="Genomic_DNA"/>
</dbReference>
<evidence type="ECO:0000313" key="3">
    <source>
        <dbReference type="Proteomes" id="UP000299102"/>
    </source>
</evidence>
<keyword evidence="3" id="KW-1185">Reference proteome</keyword>
<sequence>MNTEPESKQNSGPESESRASPKSNSRTVSGSKAWAITCAMRCIRIPKGATIYGGCESAVRRAAGRPASISGRA</sequence>
<dbReference type="AlphaFoldDB" id="A0A4C1XJ41"/>
<gene>
    <name evidence="2" type="ORF">EVAR_50071_1</name>
</gene>
<proteinExistence type="predicted"/>